<accession>A0ABU6WQ37</accession>
<proteinExistence type="predicted"/>
<dbReference type="PANTHER" id="PTHR31286:SF167">
    <property type="entry name" value="OS09G0268800 PROTEIN"/>
    <property type="match status" value="1"/>
</dbReference>
<keyword evidence="2" id="KW-1185">Reference proteome</keyword>
<gene>
    <name evidence="1" type="ORF">PIB30_066242</name>
</gene>
<protein>
    <recommendedName>
        <fullName evidence="3">DUF4283 domain-containing protein</fullName>
    </recommendedName>
</protein>
<organism evidence="1 2">
    <name type="scientific">Stylosanthes scabra</name>
    <dbReference type="NCBI Taxonomy" id="79078"/>
    <lineage>
        <taxon>Eukaryota</taxon>
        <taxon>Viridiplantae</taxon>
        <taxon>Streptophyta</taxon>
        <taxon>Embryophyta</taxon>
        <taxon>Tracheophyta</taxon>
        <taxon>Spermatophyta</taxon>
        <taxon>Magnoliopsida</taxon>
        <taxon>eudicotyledons</taxon>
        <taxon>Gunneridae</taxon>
        <taxon>Pentapetalae</taxon>
        <taxon>rosids</taxon>
        <taxon>fabids</taxon>
        <taxon>Fabales</taxon>
        <taxon>Fabaceae</taxon>
        <taxon>Papilionoideae</taxon>
        <taxon>50 kb inversion clade</taxon>
        <taxon>dalbergioids sensu lato</taxon>
        <taxon>Dalbergieae</taxon>
        <taxon>Pterocarpus clade</taxon>
        <taxon>Stylosanthes</taxon>
    </lineage>
</organism>
<sequence length="207" mass="23273">MDGRHPNQGVLEDDGGLEDEGIIVFGEEDVEESIQICAKSLIGRILADRAFSVGTVEGAMRGIWSQPDGFNCSRWNKKSAGDNNDLTLVPIWIQLWEIPEHYKTKELVRKIRDTMGKVLDVDFFSMRGNKNRILKVQVLLDATNPLKKCLKIVGPNKACTLHLEDSVKGELKSEKWGSWLKAEQSGWRIDVSQKENSNPNIPKAELT</sequence>
<dbReference type="Proteomes" id="UP001341840">
    <property type="component" value="Unassembled WGS sequence"/>
</dbReference>
<dbReference type="PANTHER" id="PTHR31286">
    <property type="entry name" value="GLYCINE-RICH CELL WALL STRUCTURAL PROTEIN 1.8-LIKE"/>
    <property type="match status" value="1"/>
</dbReference>
<name>A0ABU6WQ37_9FABA</name>
<reference evidence="1 2" key="1">
    <citation type="journal article" date="2023" name="Plants (Basel)">
        <title>Bridging the Gap: Combining Genomics and Transcriptomics Approaches to Understand Stylosanthes scabra, an Orphan Legume from the Brazilian Caatinga.</title>
        <authorList>
            <person name="Ferreira-Neto J.R.C."/>
            <person name="da Silva M.D."/>
            <person name="Binneck E."/>
            <person name="de Melo N.F."/>
            <person name="da Silva R.H."/>
            <person name="de Melo A.L.T.M."/>
            <person name="Pandolfi V."/>
            <person name="Bustamante F.O."/>
            <person name="Brasileiro-Vidal A.C."/>
            <person name="Benko-Iseppon A.M."/>
        </authorList>
    </citation>
    <scope>NUCLEOTIDE SEQUENCE [LARGE SCALE GENOMIC DNA]</scope>
    <source>
        <tissue evidence="1">Leaves</tissue>
    </source>
</reference>
<evidence type="ECO:0000313" key="1">
    <source>
        <dbReference type="EMBL" id="MED6186395.1"/>
    </source>
</evidence>
<dbReference type="EMBL" id="JASCZI010181915">
    <property type="protein sequence ID" value="MED6186395.1"/>
    <property type="molecule type" value="Genomic_DNA"/>
</dbReference>
<evidence type="ECO:0000313" key="2">
    <source>
        <dbReference type="Proteomes" id="UP001341840"/>
    </source>
</evidence>
<comment type="caution">
    <text evidence="1">The sequence shown here is derived from an EMBL/GenBank/DDBJ whole genome shotgun (WGS) entry which is preliminary data.</text>
</comment>
<dbReference type="InterPro" id="IPR040256">
    <property type="entry name" value="At4g02000-like"/>
</dbReference>
<evidence type="ECO:0008006" key="3">
    <source>
        <dbReference type="Google" id="ProtNLM"/>
    </source>
</evidence>